<dbReference type="EMBL" id="JACBZA010000001">
    <property type="protein sequence ID" value="NYH83743.1"/>
    <property type="molecule type" value="Genomic_DNA"/>
</dbReference>
<evidence type="ECO:0000313" key="2">
    <source>
        <dbReference type="EMBL" id="SFG11406.1"/>
    </source>
</evidence>
<dbReference type="EMBL" id="FOOI01000004">
    <property type="protein sequence ID" value="SFG11406.1"/>
    <property type="molecule type" value="Genomic_DNA"/>
</dbReference>
<name>A0A1I2PCK8_9ACTN</name>
<dbReference type="RefSeq" id="WP_139238869.1">
    <property type="nucleotide sequence ID" value="NZ_FOOI01000004.1"/>
</dbReference>
<sequence>MSERHRPAWSIEPGRGIGPLRLGIPVDAAVRALDDAGLGPAERVRKGSSFIWSSHAGTVHVVPLPAPVPGAAETVAEIEVVLLGSAAPEQQPQAELSGHELLGQPLGDVREFLLSLDERAESRGPLVTAPGLGVRVWSGSEPPMSPVRSVTVTRPTPPARVIDPRCAFARLDRVARTLGFTGGATTVRPPLLAGEPEVAEWSRREILLRYSFDPVTFLRVLRLDGPEADSAPVVQRLLARLPLVTDEQVLADLDSYDDETAVRAIQAVGVLRLTAAREKLRHLSQGTRDVVRNAAVTTLIGLPDA</sequence>
<dbReference type="Proteomes" id="UP000533017">
    <property type="component" value="Unassembled WGS sequence"/>
</dbReference>
<evidence type="ECO:0000313" key="3">
    <source>
        <dbReference type="Proteomes" id="UP000199052"/>
    </source>
</evidence>
<dbReference type="OrthoDB" id="3870503at2"/>
<accession>A0A1I2PCK8</accession>
<protein>
    <submittedName>
        <fullName evidence="2">Uncharacterized protein</fullName>
    </submittedName>
</protein>
<dbReference type="STRING" id="504797.SAMN05421678_1045"/>
<proteinExistence type="predicted"/>
<dbReference type="AlphaFoldDB" id="A0A1I2PCK8"/>
<dbReference type="Proteomes" id="UP000199052">
    <property type="component" value="Unassembled WGS sequence"/>
</dbReference>
<evidence type="ECO:0000313" key="1">
    <source>
        <dbReference type="EMBL" id="NYH83743.1"/>
    </source>
</evidence>
<evidence type="ECO:0000313" key="4">
    <source>
        <dbReference type="Proteomes" id="UP000533017"/>
    </source>
</evidence>
<keyword evidence="4" id="KW-1185">Reference proteome</keyword>
<organism evidence="2 3">
    <name type="scientific">Actinopolymorpha cephalotaxi</name>
    <dbReference type="NCBI Taxonomy" id="504797"/>
    <lineage>
        <taxon>Bacteria</taxon>
        <taxon>Bacillati</taxon>
        <taxon>Actinomycetota</taxon>
        <taxon>Actinomycetes</taxon>
        <taxon>Propionibacteriales</taxon>
        <taxon>Actinopolymorphaceae</taxon>
        <taxon>Actinopolymorpha</taxon>
    </lineage>
</organism>
<reference evidence="2 3" key="1">
    <citation type="submission" date="2016-10" db="EMBL/GenBank/DDBJ databases">
        <authorList>
            <person name="de Groot N.N."/>
        </authorList>
    </citation>
    <scope>NUCLEOTIDE SEQUENCE [LARGE SCALE GENOMIC DNA]</scope>
    <source>
        <strain evidence="2 3">CPCC 202808</strain>
    </source>
</reference>
<gene>
    <name evidence="1" type="ORF">FHR37_002594</name>
    <name evidence="2" type="ORF">SAMN05421678_1045</name>
</gene>
<reference evidence="1 4" key="2">
    <citation type="submission" date="2020-07" db="EMBL/GenBank/DDBJ databases">
        <title>Sequencing the genomes of 1000 actinobacteria strains.</title>
        <authorList>
            <person name="Klenk H.-P."/>
        </authorList>
    </citation>
    <scope>NUCLEOTIDE SEQUENCE [LARGE SCALE GENOMIC DNA]</scope>
    <source>
        <strain evidence="1 4">DSM 45117</strain>
    </source>
</reference>